<organism evidence="1">
    <name type="scientific">viral metagenome</name>
    <dbReference type="NCBI Taxonomy" id="1070528"/>
    <lineage>
        <taxon>unclassified sequences</taxon>
        <taxon>metagenomes</taxon>
        <taxon>organismal metagenomes</taxon>
    </lineage>
</organism>
<sequence>MRSFVLLVIVILIGILLLSNSNTEHFTEEKKETDIPIKPMILNKTTNTITAGSEFVDMPSMIIPAWGYEDDRKEENDLMGFTNNMCSKSCCSQQYPPAFELEHDAAVCSAKQDFVPNIYNCNNSWQNSGCMCMTEKQRDFLSSRGNNA</sequence>
<name>A0A6C0E926_9ZZZZ</name>
<dbReference type="EMBL" id="MN739773">
    <property type="protein sequence ID" value="QHT25604.1"/>
    <property type="molecule type" value="Genomic_DNA"/>
</dbReference>
<accession>A0A6C0E926</accession>
<evidence type="ECO:0000313" key="1">
    <source>
        <dbReference type="EMBL" id="QHT25604.1"/>
    </source>
</evidence>
<dbReference type="AlphaFoldDB" id="A0A6C0E926"/>
<reference evidence="1" key="1">
    <citation type="journal article" date="2020" name="Nature">
        <title>Giant virus diversity and host interactions through global metagenomics.</title>
        <authorList>
            <person name="Schulz F."/>
            <person name="Roux S."/>
            <person name="Paez-Espino D."/>
            <person name="Jungbluth S."/>
            <person name="Walsh D.A."/>
            <person name="Denef V.J."/>
            <person name="McMahon K.D."/>
            <person name="Konstantinidis K.T."/>
            <person name="Eloe-Fadrosh E.A."/>
            <person name="Kyrpides N.C."/>
            <person name="Woyke T."/>
        </authorList>
    </citation>
    <scope>NUCLEOTIDE SEQUENCE</scope>
    <source>
        <strain evidence="1">GVMAG-M-3300023179-27</strain>
    </source>
</reference>
<proteinExistence type="predicted"/>
<protein>
    <submittedName>
        <fullName evidence="1">Uncharacterized protein</fullName>
    </submittedName>
</protein>